<protein>
    <submittedName>
        <fullName evidence="3">Uncharacterized protein</fullName>
    </submittedName>
</protein>
<evidence type="ECO:0000313" key="3">
    <source>
        <dbReference type="RefSeq" id="XP_033460772.1"/>
    </source>
</evidence>
<organism evidence="3">
    <name type="scientific">Dissoconium aciculare CBS 342.82</name>
    <dbReference type="NCBI Taxonomy" id="1314786"/>
    <lineage>
        <taxon>Eukaryota</taxon>
        <taxon>Fungi</taxon>
        <taxon>Dikarya</taxon>
        <taxon>Ascomycota</taxon>
        <taxon>Pezizomycotina</taxon>
        <taxon>Dothideomycetes</taxon>
        <taxon>Dothideomycetidae</taxon>
        <taxon>Mycosphaerellales</taxon>
        <taxon>Dissoconiaceae</taxon>
        <taxon>Dissoconium</taxon>
    </lineage>
</organism>
<dbReference type="GeneID" id="54366060"/>
<reference evidence="3" key="1">
    <citation type="submission" date="2020-01" db="EMBL/GenBank/DDBJ databases">
        <authorList>
            <consortium name="DOE Joint Genome Institute"/>
            <person name="Haridas S."/>
            <person name="Albert R."/>
            <person name="Binder M."/>
            <person name="Bloem J."/>
            <person name="Labutti K."/>
            <person name="Salamov A."/>
            <person name="Andreopoulos B."/>
            <person name="Baker S.E."/>
            <person name="Barry K."/>
            <person name="Bills G."/>
            <person name="Bluhm B.H."/>
            <person name="Cannon C."/>
            <person name="Castanera R."/>
            <person name="Culley D.E."/>
            <person name="Daum C."/>
            <person name="Ezra D."/>
            <person name="Gonzalez J.B."/>
            <person name="Henrissat B."/>
            <person name="Kuo A."/>
            <person name="Liang C."/>
            <person name="Lipzen A."/>
            <person name="Lutzoni F."/>
            <person name="Magnuson J."/>
            <person name="Mondo S."/>
            <person name="Nolan M."/>
            <person name="Ohm R."/>
            <person name="Pangilinan J."/>
            <person name="Park H.-J."/>
            <person name="Ramirez L."/>
            <person name="Alfaro M."/>
            <person name="Sun H."/>
            <person name="Tritt A."/>
            <person name="Yoshinaga Y."/>
            <person name="Zwiers L.-H."/>
            <person name="Turgeon B.G."/>
            <person name="Goodwin S.B."/>
            <person name="Spatafora J.W."/>
            <person name="Crous P.W."/>
            <person name="Grigoriev I.V."/>
        </authorList>
    </citation>
    <scope>NUCLEOTIDE SEQUENCE</scope>
    <source>
        <strain evidence="3">CBS 342.82</strain>
    </source>
</reference>
<gene>
    <name evidence="3" type="ORF">K489DRAFT_424045</name>
</gene>
<name>A0A6J3M6N9_9PEZI</name>
<dbReference type="Proteomes" id="UP000504637">
    <property type="component" value="Unplaced"/>
</dbReference>
<keyword evidence="2" id="KW-1185">Reference proteome</keyword>
<feature type="region of interest" description="Disordered" evidence="1">
    <location>
        <begin position="247"/>
        <end position="271"/>
    </location>
</feature>
<proteinExistence type="predicted"/>
<reference evidence="3" key="3">
    <citation type="submission" date="2025-08" db="UniProtKB">
        <authorList>
            <consortium name="RefSeq"/>
        </authorList>
    </citation>
    <scope>IDENTIFICATION</scope>
    <source>
        <strain evidence="3">CBS 342.82</strain>
    </source>
</reference>
<dbReference type="AlphaFoldDB" id="A0A6J3M6N9"/>
<reference evidence="3" key="2">
    <citation type="submission" date="2020-04" db="EMBL/GenBank/DDBJ databases">
        <authorList>
            <consortium name="NCBI Genome Project"/>
        </authorList>
    </citation>
    <scope>NUCLEOTIDE SEQUENCE</scope>
    <source>
        <strain evidence="3">CBS 342.82</strain>
    </source>
</reference>
<sequence>MYLGTHVKVPWSYFMKRLMLIYIGLHTPCGMVPTNPKLKRRPSFICSSERWVGRTDITCMPAIKDSKVAQLLAYDQAQMIDFIQAHQNDKGEILVEDLEGIIELPTALKQQLSAKIMRGNPDARKIEACAQLNARSQAVISADLFQRLEKLAQFQEHSHTGIESSVPLRAPDLSKLISTFIEQTMQFRMVYADIHELELRFHDEKECDSLKASTSLRRLDLKRSLIETLYSDLGGAHGWQRKADLSHPSFNAQISPRQHGRRGPGEVEESR</sequence>
<dbReference type="RefSeq" id="XP_033460772.1">
    <property type="nucleotide sequence ID" value="XM_033608260.1"/>
</dbReference>
<accession>A0A6J3M6N9</accession>
<evidence type="ECO:0000313" key="2">
    <source>
        <dbReference type="Proteomes" id="UP000504637"/>
    </source>
</evidence>
<evidence type="ECO:0000256" key="1">
    <source>
        <dbReference type="SAM" id="MobiDB-lite"/>
    </source>
</evidence>